<name>A0A5R9AQC0_9MICC</name>
<reference evidence="2 3" key="1">
    <citation type="submission" date="2019-05" db="EMBL/GenBank/DDBJ databases">
        <title>Nesterenkonia sp. GY239, isolated from the Southern Atlantic Ocean.</title>
        <authorList>
            <person name="Zhang G."/>
        </authorList>
    </citation>
    <scope>NUCLEOTIDE SEQUENCE [LARGE SCALE GENOMIC DNA]</scope>
    <source>
        <strain evidence="2 3">GY239</strain>
    </source>
</reference>
<dbReference type="InterPro" id="IPR038725">
    <property type="entry name" value="YdaG_split_barrel_FMN-bd"/>
</dbReference>
<sequence>MTDLTAQDLITRLNDIGTCMFTTVDSAQRLVSRPMAVSHIDDQHQLWFFTPAGSEKNEEVLGDGHVNLAFVADKTWISVTGTATVVDDAQKKLELKDLGAQAYFAEGAEDPEARLLRVEPDNAHYWEGPGKAVALVKLVASAVSEGTPHMGDKGRVGL</sequence>
<dbReference type="InterPro" id="IPR012349">
    <property type="entry name" value="Split_barrel_FMN-bd"/>
</dbReference>
<dbReference type="Proteomes" id="UP000306544">
    <property type="component" value="Unassembled WGS sequence"/>
</dbReference>
<dbReference type="AlphaFoldDB" id="A0A5R9AQC0"/>
<dbReference type="EMBL" id="VAWA01000001">
    <property type="protein sequence ID" value="TLP80046.1"/>
    <property type="molecule type" value="Genomic_DNA"/>
</dbReference>
<comment type="caution">
    <text evidence="2">The sequence shown here is derived from an EMBL/GenBank/DDBJ whole genome shotgun (WGS) entry which is preliminary data.</text>
</comment>
<accession>A0A5R9AQC0</accession>
<dbReference type="PANTHER" id="PTHR34818">
    <property type="entry name" value="PROTEIN BLI-3"/>
    <property type="match status" value="1"/>
</dbReference>
<protein>
    <submittedName>
        <fullName evidence="2">Pyridoxamine 5'-phosphate oxidase</fullName>
    </submittedName>
</protein>
<dbReference type="SUPFAM" id="SSF50475">
    <property type="entry name" value="FMN-binding split barrel"/>
    <property type="match status" value="1"/>
</dbReference>
<evidence type="ECO:0000313" key="2">
    <source>
        <dbReference type="EMBL" id="TLP80046.1"/>
    </source>
</evidence>
<gene>
    <name evidence="2" type="ORF">FEF27_01345</name>
</gene>
<keyword evidence="3" id="KW-1185">Reference proteome</keyword>
<dbReference type="Gene3D" id="2.30.110.10">
    <property type="entry name" value="Electron Transport, Fmn-binding Protein, Chain A"/>
    <property type="match status" value="1"/>
</dbReference>
<evidence type="ECO:0000259" key="1">
    <source>
        <dbReference type="Pfam" id="PF16242"/>
    </source>
</evidence>
<dbReference type="RefSeq" id="WP_138169008.1">
    <property type="nucleotide sequence ID" value="NZ_VAWA01000001.1"/>
</dbReference>
<dbReference type="PANTHER" id="PTHR34818:SF1">
    <property type="entry name" value="PROTEIN BLI-3"/>
    <property type="match status" value="1"/>
</dbReference>
<organism evidence="2 3">
    <name type="scientific">Nesterenkonia sphaerica</name>
    <dbReference type="NCBI Taxonomy" id="1804988"/>
    <lineage>
        <taxon>Bacteria</taxon>
        <taxon>Bacillati</taxon>
        <taxon>Actinomycetota</taxon>
        <taxon>Actinomycetes</taxon>
        <taxon>Micrococcales</taxon>
        <taxon>Micrococcaceae</taxon>
        <taxon>Nesterenkonia</taxon>
    </lineage>
</organism>
<dbReference type="OrthoDB" id="1432662at2"/>
<evidence type="ECO:0000313" key="3">
    <source>
        <dbReference type="Proteomes" id="UP000306544"/>
    </source>
</evidence>
<proteinExistence type="predicted"/>
<dbReference type="Pfam" id="PF16242">
    <property type="entry name" value="Pyrid_ox_like"/>
    <property type="match status" value="1"/>
</dbReference>
<dbReference type="InterPro" id="IPR052917">
    <property type="entry name" value="Stress-Dev_Protein"/>
</dbReference>
<feature type="domain" description="General stress protein FMN-binding split barrel" evidence="1">
    <location>
        <begin position="7"/>
        <end position="147"/>
    </location>
</feature>